<dbReference type="EMBL" id="BARV01010220">
    <property type="protein sequence ID" value="GAI09530.1"/>
    <property type="molecule type" value="Genomic_DNA"/>
</dbReference>
<evidence type="ECO:0000256" key="1">
    <source>
        <dbReference type="ARBA" id="ARBA00012261"/>
    </source>
</evidence>
<evidence type="ECO:0000259" key="2">
    <source>
        <dbReference type="Pfam" id="PF00551"/>
    </source>
</evidence>
<comment type="caution">
    <text evidence="3">The sequence shown here is derived from an EMBL/GenBank/DDBJ whole genome shotgun (WGS) entry which is preliminary data.</text>
</comment>
<dbReference type="InterPro" id="IPR036477">
    <property type="entry name" value="Formyl_transf_N_sf"/>
</dbReference>
<organism evidence="3">
    <name type="scientific">marine sediment metagenome</name>
    <dbReference type="NCBI Taxonomy" id="412755"/>
    <lineage>
        <taxon>unclassified sequences</taxon>
        <taxon>metagenomes</taxon>
        <taxon>ecological metagenomes</taxon>
    </lineage>
</organism>
<dbReference type="GO" id="GO:0004479">
    <property type="term" value="F:methionyl-tRNA formyltransferase activity"/>
    <property type="evidence" value="ECO:0007669"/>
    <property type="project" value="UniProtKB-EC"/>
</dbReference>
<dbReference type="GO" id="GO:0005829">
    <property type="term" value="C:cytosol"/>
    <property type="evidence" value="ECO:0007669"/>
    <property type="project" value="TreeGrafter"/>
</dbReference>
<dbReference type="Pfam" id="PF00551">
    <property type="entry name" value="Formyl_trans_N"/>
    <property type="match status" value="1"/>
</dbReference>
<accession>X1M4E5</accession>
<dbReference type="InterPro" id="IPR002376">
    <property type="entry name" value="Formyl_transf_N"/>
</dbReference>
<dbReference type="CDD" id="cd08646">
    <property type="entry name" value="FMT_core_Met-tRNA-FMT_N"/>
    <property type="match status" value="1"/>
</dbReference>
<dbReference type="SUPFAM" id="SSF53328">
    <property type="entry name" value="Formyltransferase"/>
    <property type="match status" value="1"/>
</dbReference>
<name>X1M4E5_9ZZZZ</name>
<protein>
    <recommendedName>
        <fullName evidence="1">methionyl-tRNA formyltransferase</fullName>
        <ecNumber evidence="1">2.1.2.9</ecNumber>
    </recommendedName>
</protein>
<dbReference type="EC" id="2.1.2.9" evidence="1"/>
<dbReference type="AlphaFoldDB" id="X1M4E5"/>
<dbReference type="Gene3D" id="3.40.50.170">
    <property type="entry name" value="Formyl transferase, N-terminal domain"/>
    <property type="match status" value="1"/>
</dbReference>
<proteinExistence type="predicted"/>
<gene>
    <name evidence="3" type="ORF">S06H3_19863</name>
</gene>
<dbReference type="InterPro" id="IPR041711">
    <property type="entry name" value="Met-tRNA-FMT_N"/>
</dbReference>
<reference evidence="3" key="1">
    <citation type="journal article" date="2014" name="Front. Microbiol.">
        <title>High frequency of phylogenetically diverse reductive dehalogenase-homologous genes in deep subseafloor sedimentary metagenomes.</title>
        <authorList>
            <person name="Kawai M."/>
            <person name="Futagami T."/>
            <person name="Toyoda A."/>
            <person name="Takaki Y."/>
            <person name="Nishi S."/>
            <person name="Hori S."/>
            <person name="Arai W."/>
            <person name="Tsubouchi T."/>
            <person name="Morono Y."/>
            <person name="Uchiyama I."/>
            <person name="Ito T."/>
            <person name="Fujiyama A."/>
            <person name="Inagaki F."/>
            <person name="Takami H."/>
        </authorList>
    </citation>
    <scope>NUCLEOTIDE SEQUENCE</scope>
    <source>
        <strain evidence="3">Expedition CK06-06</strain>
    </source>
</reference>
<dbReference type="PANTHER" id="PTHR11138">
    <property type="entry name" value="METHIONYL-TRNA FORMYLTRANSFERASE"/>
    <property type="match status" value="1"/>
</dbReference>
<dbReference type="PANTHER" id="PTHR11138:SF5">
    <property type="entry name" value="METHIONYL-TRNA FORMYLTRANSFERASE, MITOCHONDRIAL"/>
    <property type="match status" value="1"/>
</dbReference>
<evidence type="ECO:0000313" key="3">
    <source>
        <dbReference type="EMBL" id="GAI09530.1"/>
    </source>
</evidence>
<sequence length="181" mass="19955">MKPTQSLKIIFMGTPEFGAIVLENLTGTSFKPVLVVTSLDKPAGREQVLTPSPTKLVAQKQNIPVVQPKKIEEIIGKLKEIRPDLIVVAAFGKILPKEILDIPKQGILNVHPSLLPRYRGPSPIQSAILDGEEKTGVTIILMDEKTDHGPIIKQQVIRLKGDETFENLKKFLANLATLKIK</sequence>
<feature type="domain" description="Formyl transferase N-terminal" evidence="2">
    <location>
        <begin position="8"/>
        <end position="173"/>
    </location>
</feature>